<sequence length="67" mass="7472">MKSATDPLPDASEHPIAELRRIVEQQRELERKADVLVRAARNQGHSWESIANALGVSKQAAHKKFGK</sequence>
<dbReference type="EMBL" id="DXDC01000466">
    <property type="protein sequence ID" value="HIY67644.1"/>
    <property type="molecule type" value="Genomic_DNA"/>
</dbReference>
<gene>
    <name evidence="1" type="ORF">H9830_15370</name>
</gene>
<comment type="caution">
    <text evidence="1">The sequence shown here is derived from an EMBL/GenBank/DDBJ whole genome shotgun (WGS) entry which is preliminary data.</text>
</comment>
<evidence type="ECO:0000313" key="1">
    <source>
        <dbReference type="EMBL" id="HIY67644.1"/>
    </source>
</evidence>
<organism evidence="1 2">
    <name type="scientific">Candidatus Agrococcus pullicola</name>
    <dbReference type="NCBI Taxonomy" id="2838429"/>
    <lineage>
        <taxon>Bacteria</taxon>
        <taxon>Bacillati</taxon>
        <taxon>Actinomycetota</taxon>
        <taxon>Actinomycetes</taxon>
        <taxon>Micrococcales</taxon>
        <taxon>Microbacteriaceae</taxon>
        <taxon>Agrococcus</taxon>
    </lineage>
</organism>
<dbReference type="Proteomes" id="UP000824005">
    <property type="component" value="Unassembled WGS sequence"/>
</dbReference>
<name>A0A9D1YXI0_9MICO</name>
<proteinExistence type="predicted"/>
<accession>A0A9D1YXI0</accession>
<dbReference type="AlphaFoldDB" id="A0A9D1YXI0"/>
<evidence type="ECO:0000313" key="2">
    <source>
        <dbReference type="Proteomes" id="UP000824005"/>
    </source>
</evidence>
<protein>
    <submittedName>
        <fullName evidence="1">AsnC family protein</fullName>
    </submittedName>
</protein>
<reference evidence="1" key="2">
    <citation type="submission" date="2021-04" db="EMBL/GenBank/DDBJ databases">
        <authorList>
            <person name="Gilroy R."/>
        </authorList>
    </citation>
    <scope>NUCLEOTIDE SEQUENCE</scope>
    <source>
        <strain evidence="1">ChiGjej1B1-98</strain>
    </source>
</reference>
<reference evidence="1" key="1">
    <citation type="journal article" date="2021" name="PeerJ">
        <title>Extensive microbial diversity within the chicken gut microbiome revealed by metagenomics and culture.</title>
        <authorList>
            <person name="Gilroy R."/>
            <person name="Ravi A."/>
            <person name="Getino M."/>
            <person name="Pursley I."/>
            <person name="Horton D.L."/>
            <person name="Alikhan N.F."/>
            <person name="Baker D."/>
            <person name="Gharbi K."/>
            <person name="Hall N."/>
            <person name="Watson M."/>
            <person name="Adriaenssens E.M."/>
            <person name="Foster-Nyarko E."/>
            <person name="Jarju S."/>
            <person name="Secka A."/>
            <person name="Antonio M."/>
            <person name="Oren A."/>
            <person name="Chaudhuri R.R."/>
            <person name="La Ragione R."/>
            <person name="Hildebrand F."/>
            <person name="Pallen M.J."/>
        </authorList>
    </citation>
    <scope>NUCLEOTIDE SEQUENCE</scope>
    <source>
        <strain evidence="1">ChiGjej1B1-98</strain>
    </source>
</reference>